<dbReference type="InterPro" id="IPR018886">
    <property type="entry name" value="UPF0547"/>
</dbReference>
<dbReference type="GO" id="GO:0016787">
    <property type="term" value="F:hydrolase activity"/>
    <property type="evidence" value="ECO:0007669"/>
    <property type="project" value="InterPro"/>
</dbReference>
<accession>A0A6J7WA12</accession>
<dbReference type="Gene3D" id="3.40.50.300">
    <property type="entry name" value="P-loop containing nucleotide triphosphate hydrolases"/>
    <property type="match status" value="2"/>
</dbReference>
<dbReference type="EMBL" id="LR798213">
    <property type="protein sequence ID" value="CAB5187358.1"/>
    <property type="molecule type" value="Genomic_DNA"/>
</dbReference>
<keyword evidence="3" id="KW-0547">Nucleotide-binding</keyword>
<sequence length="526" mass="57918">MQLREYQQRSIDAIYDWFTDNDVGNPCLVLPTGAGKSLVNAALVRDALTQWPSTRVVMLTHVKELILQNAEKMVGLWPDAPLGIYSAGIGKKQVDEPITFASIQSIWRHAEKMGHIDIIIVDECHLIAHHDAGQYRTFLRDLLAINPALRIIGLTASPYRLGHGMIHEGEDTLFDALIEPVTIEELIFGGYLAPLRSKLTDEQIDVSAVAKRGGEFVPGALEAAVDNQATTEAIVSETMRRAGHCRSMLFFCTGVDHAEHMAEELNRQGVQAACVTGKTAKSDRSRIIDAFKAGKLRALTNANVLTTGFDAPDTDCIIMARPTMSPGLYLQMAGRGMRLKSHTDHCLVLDFAGNVKRHGPITAIEPPGKPGKGDAPTKDCPTCEEIVAAAAKTCPVCGHEFEFEAKEKIVQLHHDDIMGIAPLEMVVTDWRWRKHIGRTSGSEMLAITYYGGFADSVTEYLPVKHEGQFGQRNRSLVFTLAQRSGIVLSPDDDLEGIADAMNEGRPPSTITYKREGKFHRVITRNF</sequence>
<dbReference type="SUPFAM" id="SSF52540">
    <property type="entry name" value="P-loop containing nucleoside triphosphate hydrolases"/>
    <property type="match status" value="1"/>
</dbReference>
<evidence type="ECO:0000259" key="2">
    <source>
        <dbReference type="PROSITE" id="PS51194"/>
    </source>
</evidence>
<dbReference type="InterPro" id="IPR014001">
    <property type="entry name" value="Helicase_ATP-bd"/>
</dbReference>
<protein>
    <submittedName>
        <fullName evidence="3">SSL2 DNA or RNA helicases of superfamily II</fullName>
    </submittedName>
</protein>
<dbReference type="PANTHER" id="PTHR47396:SF1">
    <property type="entry name" value="ATP-DEPENDENT HELICASE IRC3-RELATED"/>
    <property type="match status" value="1"/>
</dbReference>
<dbReference type="GO" id="GO:0005524">
    <property type="term" value="F:ATP binding"/>
    <property type="evidence" value="ECO:0007669"/>
    <property type="project" value="InterPro"/>
</dbReference>
<dbReference type="Pfam" id="PF00271">
    <property type="entry name" value="Helicase_C"/>
    <property type="match status" value="1"/>
</dbReference>
<dbReference type="PANTHER" id="PTHR47396">
    <property type="entry name" value="TYPE I RESTRICTION ENZYME ECOKI R PROTEIN"/>
    <property type="match status" value="1"/>
</dbReference>
<dbReference type="Pfam" id="PF04851">
    <property type="entry name" value="ResIII"/>
    <property type="match status" value="1"/>
</dbReference>
<dbReference type="Pfam" id="PF10571">
    <property type="entry name" value="UPF0547"/>
    <property type="match status" value="1"/>
</dbReference>
<reference evidence="3" key="1">
    <citation type="submission" date="2020-05" db="EMBL/GenBank/DDBJ databases">
        <authorList>
            <person name="Chiriac C."/>
            <person name="Salcher M."/>
            <person name="Ghai R."/>
            <person name="Kavagutti S V."/>
        </authorList>
    </citation>
    <scope>NUCLEOTIDE SEQUENCE</scope>
</reference>
<evidence type="ECO:0000313" key="3">
    <source>
        <dbReference type="EMBL" id="CAB5187358.1"/>
    </source>
</evidence>
<dbReference type="SMART" id="SM00490">
    <property type="entry name" value="HELICc"/>
    <property type="match status" value="1"/>
</dbReference>
<dbReference type="InterPro" id="IPR001650">
    <property type="entry name" value="Helicase_C-like"/>
</dbReference>
<keyword evidence="3" id="KW-0347">Helicase</keyword>
<dbReference type="InterPro" id="IPR006935">
    <property type="entry name" value="Helicase/UvrB_N"/>
</dbReference>
<organism evidence="3">
    <name type="scientific">uncultured Caudovirales phage</name>
    <dbReference type="NCBI Taxonomy" id="2100421"/>
    <lineage>
        <taxon>Viruses</taxon>
        <taxon>Duplodnaviria</taxon>
        <taxon>Heunggongvirae</taxon>
        <taxon>Uroviricota</taxon>
        <taxon>Caudoviricetes</taxon>
        <taxon>Peduoviridae</taxon>
        <taxon>Maltschvirus</taxon>
        <taxon>Maltschvirus maltsch</taxon>
    </lineage>
</organism>
<dbReference type="InterPro" id="IPR050742">
    <property type="entry name" value="Helicase_Restrict-Modif_Enz"/>
</dbReference>
<feature type="domain" description="Helicase ATP-binding" evidence="1">
    <location>
        <begin position="28"/>
        <end position="158"/>
    </location>
</feature>
<evidence type="ECO:0000259" key="1">
    <source>
        <dbReference type="PROSITE" id="PS51192"/>
    </source>
</evidence>
<dbReference type="PROSITE" id="PS51192">
    <property type="entry name" value="HELICASE_ATP_BIND_1"/>
    <property type="match status" value="1"/>
</dbReference>
<keyword evidence="3" id="KW-0378">Hydrolase</keyword>
<name>A0A6J7WA12_9CAUD</name>
<dbReference type="GO" id="GO:0003677">
    <property type="term" value="F:DNA binding"/>
    <property type="evidence" value="ECO:0007669"/>
    <property type="project" value="InterPro"/>
</dbReference>
<dbReference type="PROSITE" id="PS51194">
    <property type="entry name" value="HELICASE_CTER"/>
    <property type="match status" value="1"/>
</dbReference>
<feature type="domain" description="Helicase C-terminal" evidence="2">
    <location>
        <begin position="226"/>
        <end position="382"/>
    </location>
</feature>
<dbReference type="GO" id="GO:0004386">
    <property type="term" value="F:helicase activity"/>
    <property type="evidence" value="ECO:0007669"/>
    <property type="project" value="UniProtKB-KW"/>
</dbReference>
<keyword evidence="3" id="KW-0067">ATP-binding</keyword>
<dbReference type="SMART" id="SM00487">
    <property type="entry name" value="DEXDc"/>
    <property type="match status" value="1"/>
</dbReference>
<proteinExistence type="predicted"/>
<gene>
    <name evidence="3" type="ORF">UFOVP166_37</name>
</gene>
<dbReference type="InterPro" id="IPR027417">
    <property type="entry name" value="P-loop_NTPase"/>
</dbReference>